<dbReference type="FunFam" id="3.40.50.300:FF:000032">
    <property type="entry name" value="Export ABC transporter ATP-binding protein"/>
    <property type="match status" value="1"/>
</dbReference>
<protein>
    <submittedName>
        <fullName evidence="6">ABC transporter ATP-binding protein</fullName>
    </submittedName>
</protein>
<dbReference type="InterPro" id="IPR003439">
    <property type="entry name" value="ABC_transporter-like_ATP-bd"/>
</dbReference>
<dbReference type="InterPro" id="IPR027417">
    <property type="entry name" value="P-loop_NTPase"/>
</dbReference>
<organism evidence="6 7">
    <name type="scientific">Candidatus Iainarchaeum sp</name>
    <dbReference type="NCBI Taxonomy" id="3101447"/>
    <lineage>
        <taxon>Archaea</taxon>
        <taxon>Candidatus Iainarchaeota</taxon>
        <taxon>Candidatus Iainarchaeia</taxon>
        <taxon>Candidatus Iainarchaeales</taxon>
        <taxon>Candidatus Iainarchaeaceae</taxon>
        <taxon>Candidatus Iainarchaeum</taxon>
    </lineage>
</organism>
<proteinExistence type="inferred from homology"/>
<dbReference type="InterPro" id="IPR003593">
    <property type="entry name" value="AAA+_ATPase"/>
</dbReference>
<dbReference type="Proteomes" id="UP000722459">
    <property type="component" value="Unassembled WGS sequence"/>
</dbReference>
<dbReference type="AlphaFoldDB" id="A0A8T5GG27"/>
<dbReference type="EMBL" id="JABJNZ010000050">
    <property type="protein sequence ID" value="MBT4870668.1"/>
    <property type="molecule type" value="Genomic_DNA"/>
</dbReference>
<dbReference type="CDD" id="cd03255">
    <property type="entry name" value="ABC_MJ0796_LolCDE_FtsE"/>
    <property type="match status" value="1"/>
</dbReference>
<evidence type="ECO:0000313" key="7">
    <source>
        <dbReference type="Proteomes" id="UP000722459"/>
    </source>
</evidence>
<accession>A0A8T5GG27</accession>
<evidence type="ECO:0000256" key="3">
    <source>
        <dbReference type="ARBA" id="ARBA00022741"/>
    </source>
</evidence>
<keyword evidence="3" id="KW-0547">Nucleotide-binding</keyword>
<sequence>MVKNEVVRLDKISKIYELDGIDIPALDGVSFEINKGDYVSIMGPSGSGKTTLLDVMTTMMRPSNGKVFIEGRETTKMSNAELASFRGKKIGFVFQTFNLLPKLNALENVMAPMWINGVPRSERKQRAKKLLEQVELTDRMYNRPNQMSGGQKQRVAIARALAMEPNIIVADEPTGNLDSKSGKLVMEILNDLHKKEGKTLIVVTHDASIGRKAQKQIILKDGKIVSGKKVTTQL</sequence>
<evidence type="ECO:0000256" key="1">
    <source>
        <dbReference type="ARBA" id="ARBA00005417"/>
    </source>
</evidence>
<reference evidence="6" key="1">
    <citation type="journal article" date="2021" name="ISME J.">
        <title>Mercury methylation by metabolically versatile and cosmopolitan marine bacteria.</title>
        <authorList>
            <person name="Lin H."/>
            <person name="Ascher D.B."/>
            <person name="Myung Y."/>
            <person name="Lamborg C.H."/>
            <person name="Hallam S.J."/>
            <person name="Gionfriddo C.M."/>
            <person name="Holt K.E."/>
            <person name="Moreau J.W."/>
        </authorList>
    </citation>
    <scope>NUCLEOTIDE SEQUENCE</scope>
    <source>
        <strain evidence="6">SI075_bin30</strain>
    </source>
</reference>
<dbReference type="InterPro" id="IPR017871">
    <property type="entry name" value="ABC_transporter-like_CS"/>
</dbReference>
<dbReference type="Gene3D" id="3.40.50.300">
    <property type="entry name" value="P-loop containing nucleotide triphosphate hydrolases"/>
    <property type="match status" value="1"/>
</dbReference>
<dbReference type="Pfam" id="PF00005">
    <property type="entry name" value="ABC_tran"/>
    <property type="match status" value="1"/>
</dbReference>
<evidence type="ECO:0000256" key="4">
    <source>
        <dbReference type="ARBA" id="ARBA00022840"/>
    </source>
</evidence>
<keyword evidence="2" id="KW-0813">Transport</keyword>
<comment type="similarity">
    <text evidence="1">Belongs to the ABC transporter superfamily.</text>
</comment>
<keyword evidence="4 6" id="KW-0067">ATP-binding</keyword>
<dbReference type="GO" id="GO:0098796">
    <property type="term" value="C:membrane protein complex"/>
    <property type="evidence" value="ECO:0007669"/>
    <property type="project" value="UniProtKB-ARBA"/>
</dbReference>
<dbReference type="GO" id="GO:0022857">
    <property type="term" value="F:transmembrane transporter activity"/>
    <property type="evidence" value="ECO:0007669"/>
    <property type="project" value="UniProtKB-ARBA"/>
</dbReference>
<dbReference type="SMART" id="SM00382">
    <property type="entry name" value="AAA"/>
    <property type="match status" value="1"/>
</dbReference>
<comment type="caution">
    <text evidence="6">The sequence shown here is derived from an EMBL/GenBank/DDBJ whole genome shotgun (WGS) entry which is preliminary data.</text>
</comment>
<dbReference type="PANTHER" id="PTHR42798:SF7">
    <property type="entry name" value="ALPHA-D-RIBOSE 1-METHYLPHOSPHONATE 5-TRIPHOSPHATE SYNTHASE SUBUNIT PHNL"/>
    <property type="match status" value="1"/>
</dbReference>
<dbReference type="InterPro" id="IPR017911">
    <property type="entry name" value="MacB-like_ATP-bd"/>
</dbReference>
<dbReference type="PROSITE" id="PS00211">
    <property type="entry name" value="ABC_TRANSPORTER_1"/>
    <property type="match status" value="1"/>
</dbReference>
<dbReference type="PROSITE" id="PS50893">
    <property type="entry name" value="ABC_TRANSPORTER_2"/>
    <property type="match status" value="1"/>
</dbReference>
<dbReference type="GO" id="GO:0016887">
    <property type="term" value="F:ATP hydrolysis activity"/>
    <property type="evidence" value="ECO:0007669"/>
    <property type="project" value="InterPro"/>
</dbReference>
<dbReference type="GO" id="GO:0005524">
    <property type="term" value="F:ATP binding"/>
    <property type="evidence" value="ECO:0007669"/>
    <property type="project" value="UniProtKB-KW"/>
</dbReference>
<evidence type="ECO:0000256" key="2">
    <source>
        <dbReference type="ARBA" id="ARBA00022448"/>
    </source>
</evidence>
<dbReference type="SUPFAM" id="SSF52540">
    <property type="entry name" value="P-loop containing nucleoside triphosphate hydrolases"/>
    <property type="match status" value="1"/>
</dbReference>
<gene>
    <name evidence="6" type="ORF">HON47_03785</name>
</gene>
<evidence type="ECO:0000313" key="6">
    <source>
        <dbReference type="EMBL" id="MBT4870668.1"/>
    </source>
</evidence>
<dbReference type="PANTHER" id="PTHR42798">
    <property type="entry name" value="LIPOPROTEIN-RELEASING SYSTEM ATP-BINDING PROTEIN LOLD"/>
    <property type="match status" value="1"/>
</dbReference>
<evidence type="ECO:0000259" key="5">
    <source>
        <dbReference type="PROSITE" id="PS50893"/>
    </source>
</evidence>
<name>A0A8T5GG27_9ARCH</name>
<feature type="domain" description="ABC transporter" evidence="5">
    <location>
        <begin position="7"/>
        <end position="234"/>
    </location>
</feature>